<dbReference type="CDD" id="cd06225">
    <property type="entry name" value="HAMP"/>
    <property type="match status" value="1"/>
</dbReference>
<dbReference type="SMART" id="SM00304">
    <property type="entry name" value="HAMP"/>
    <property type="match status" value="1"/>
</dbReference>
<dbReference type="PANTHER" id="PTHR43531">
    <property type="entry name" value="PROTEIN ICFG"/>
    <property type="match status" value="1"/>
</dbReference>
<dbReference type="Proteomes" id="UP000726170">
    <property type="component" value="Unassembled WGS sequence"/>
</dbReference>
<dbReference type="EMBL" id="JAHLQF010000001">
    <property type="protein sequence ID" value="MBU5483117.1"/>
    <property type="molecule type" value="Genomic_DNA"/>
</dbReference>
<keyword evidence="1" id="KW-0145">Chemotaxis</keyword>
<comment type="caution">
    <text evidence="5">The sequence shown here is derived from an EMBL/GenBank/DDBJ whole genome shotgun (WGS) entry which is preliminary data.</text>
</comment>
<keyword evidence="3" id="KW-1133">Transmembrane helix</keyword>
<feature type="transmembrane region" description="Helical" evidence="3">
    <location>
        <begin position="179"/>
        <end position="205"/>
    </location>
</feature>
<keyword evidence="6" id="KW-1185">Reference proteome</keyword>
<dbReference type="InterPro" id="IPR051310">
    <property type="entry name" value="MCP_chemotaxis"/>
</dbReference>
<evidence type="ECO:0000259" key="4">
    <source>
        <dbReference type="PROSITE" id="PS50885"/>
    </source>
</evidence>
<dbReference type="InterPro" id="IPR024478">
    <property type="entry name" value="HlyB_4HB_MCP"/>
</dbReference>
<evidence type="ECO:0000256" key="2">
    <source>
        <dbReference type="ARBA" id="ARBA00029447"/>
    </source>
</evidence>
<evidence type="ECO:0000256" key="3">
    <source>
        <dbReference type="SAM" id="Phobius"/>
    </source>
</evidence>
<keyword evidence="3" id="KW-0472">Membrane</keyword>
<dbReference type="InterPro" id="IPR003660">
    <property type="entry name" value="HAMP_dom"/>
</dbReference>
<protein>
    <submittedName>
        <fullName evidence="5">Methyl-accepting chemotaxis protein</fullName>
    </submittedName>
</protein>
<evidence type="ECO:0000313" key="5">
    <source>
        <dbReference type="EMBL" id="MBU5483117.1"/>
    </source>
</evidence>
<keyword evidence="3" id="KW-0812">Transmembrane</keyword>
<reference evidence="5 6" key="1">
    <citation type="submission" date="2021-06" db="EMBL/GenBank/DDBJ databases">
        <authorList>
            <person name="Sun Q."/>
            <person name="Li D."/>
        </authorList>
    </citation>
    <scope>NUCLEOTIDE SEQUENCE [LARGE SCALE GENOMIC DNA]</scope>
    <source>
        <strain evidence="5 6">MSJ-11</strain>
    </source>
</reference>
<evidence type="ECO:0000256" key="1">
    <source>
        <dbReference type="ARBA" id="ARBA00022500"/>
    </source>
</evidence>
<feature type="domain" description="HAMP" evidence="4">
    <location>
        <begin position="207"/>
        <end position="259"/>
    </location>
</feature>
<comment type="similarity">
    <text evidence="2">Belongs to the methyl-accepting chemotaxis (MCP) protein family.</text>
</comment>
<dbReference type="Pfam" id="PF12729">
    <property type="entry name" value="4HB_MCP_1"/>
    <property type="match status" value="1"/>
</dbReference>
<sequence length="372" mass="41898">MKYTIRKKLFLAFGVTLFLMFLLSAVSLYDINQINHNVENMYHQATAVNYIKDAQLYIAEVQIAEKDVLLSSSLEEKKEHIMHVDEAFDDGIIKNLNEYKKLSHINDNNRIDLLLENINIARKQQKDIIDKSMNNKTKEALALSKENFQLFQSIENEINTIAINNVQESKQKYEASITIYYNIIESVLAFSIIALIVSITLTITMSSSIIKPLQKSIYFAQNLANGDLTDNLNIKTKDELGILIDALNNTGAKLKDIVSRIKSTSMEVNLGSDQLALAMENTNISTNEIGEKIINSTDSIQKITTTIKETNSNIKSISLSSSKVSRLANEAKDNSFIEEQIAVIEEITSTSETLSSMTENLNSMVKYFKVEI</sequence>
<accession>A0ABS6EDA0</accession>
<dbReference type="RefSeq" id="WP_216437520.1">
    <property type="nucleotide sequence ID" value="NZ_JAHLQF010000001.1"/>
</dbReference>
<dbReference type="PANTHER" id="PTHR43531:SF11">
    <property type="entry name" value="METHYL-ACCEPTING CHEMOTAXIS PROTEIN 3"/>
    <property type="match status" value="1"/>
</dbReference>
<dbReference type="Pfam" id="PF00672">
    <property type="entry name" value="HAMP"/>
    <property type="match status" value="1"/>
</dbReference>
<gene>
    <name evidence="5" type="ORF">KQI86_02185</name>
</gene>
<organism evidence="5 6">
    <name type="scientific">Clostridium mobile</name>
    <dbReference type="NCBI Taxonomy" id="2841512"/>
    <lineage>
        <taxon>Bacteria</taxon>
        <taxon>Bacillati</taxon>
        <taxon>Bacillota</taxon>
        <taxon>Clostridia</taxon>
        <taxon>Eubacteriales</taxon>
        <taxon>Clostridiaceae</taxon>
        <taxon>Clostridium</taxon>
    </lineage>
</organism>
<proteinExistence type="inferred from homology"/>
<evidence type="ECO:0000313" key="6">
    <source>
        <dbReference type="Proteomes" id="UP000726170"/>
    </source>
</evidence>
<dbReference type="PROSITE" id="PS50885">
    <property type="entry name" value="HAMP"/>
    <property type="match status" value="1"/>
</dbReference>
<name>A0ABS6EDA0_9CLOT</name>